<feature type="compositionally biased region" description="Low complexity" evidence="17">
    <location>
        <begin position="426"/>
        <end position="437"/>
    </location>
</feature>
<evidence type="ECO:0000256" key="17">
    <source>
        <dbReference type="SAM" id="MobiDB-lite"/>
    </source>
</evidence>
<evidence type="ECO:0000259" key="19">
    <source>
        <dbReference type="PROSITE" id="PS50271"/>
    </source>
</evidence>
<dbReference type="Proteomes" id="UP000007110">
    <property type="component" value="Unassembled WGS sequence"/>
</dbReference>
<dbReference type="SUPFAM" id="SSF57850">
    <property type="entry name" value="RING/U-box"/>
    <property type="match status" value="1"/>
</dbReference>
<evidence type="ECO:0000256" key="5">
    <source>
        <dbReference type="ARBA" id="ARBA00022490"/>
    </source>
</evidence>
<dbReference type="EC" id="3.4.19.12" evidence="16"/>
<evidence type="ECO:0000256" key="1">
    <source>
        <dbReference type="ARBA" id="ARBA00000707"/>
    </source>
</evidence>
<dbReference type="PROSITE" id="PS50271">
    <property type="entry name" value="ZF_UBP"/>
    <property type="match status" value="1"/>
</dbReference>
<evidence type="ECO:0000256" key="15">
    <source>
        <dbReference type="PROSITE-ProRule" id="PRU00502"/>
    </source>
</evidence>
<dbReference type="PROSITE" id="PS00973">
    <property type="entry name" value="USP_2"/>
    <property type="match status" value="1"/>
</dbReference>
<dbReference type="GO" id="GO:0006897">
    <property type="term" value="P:endocytosis"/>
    <property type="evidence" value="ECO:0007669"/>
    <property type="project" value="UniProtKB-KW"/>
</dbReference>
<comment type="subcellular location">
    <subcellularLocation>
        <location evidence="2">Cytoplasm</location>
        <location evidence="2">Cytoskeleton</location>
        <location evidence="2">Microtubule organizing center</location>
        <location evidence="2">Centrosome</location>
    </subcellularLocation>
    <subcellularLocation>
        <location evidence="3">Cytoplasm</location>
        <location evidence="3">Perinuclear region</location>
    </subcellularLocation>
</comment>
<keyword evidence="11 16" id="KW-0833">Ubl conjugation pathway</keyword>
<evidence type="ECO:0000256" key="6">
    <source>
        <dbReference type="ARBA" id="ARBA00022583"/>
    </source>
</evidence>
<protein>
    <recommendedName>
        <fullName evidence="16">Ubiquitin carboxyl-terminal hydrolase</fullName>
        <ecNumber evidence="16">3.4.19.12</ecNumber>
    </recommendedName>
</protein>
<evidence type="ECO:0000256" key="11">
    <source>
        <dbReference type="ARBA" id="ARBA00022786"/>
    </source>
</evidence>
<dbReference type="Gene3D" id="3.90.70.10">
    <property type="entry name" value="Cysteine proteinases"/>
    <property type="match status" value="2"/>
</dbReference>
<evidence type="ECO:0000256" key="13">
    <source>
        <dbReference type="ARBA" id="ARBA00022833"/>
    </source>
</evidence>
<dbReference type="InterPro" id="IPR038765">
    <property type="entry name" value="Papain-like_cys_pep_sf"/>
</dbReference>
<dbReference type="GO" id="GO:0007399">
    <property type="term" value="P:nervous system development"/>
    <property type="evidence" value="ECO:0000318"/>
    <property type="project" value="GO_Central"/>
</dbReference>
<name>A0A7M7PPH2_STRPU</name>
<feature type="domain" description="DUSP" evidence="20">
    <location>
        <begin position="819"/>
        <end position="919"/>
    </location>
</feature>
<dbReference type="InterPro" id="IPR013083">
    <property type="entry name" value="Znf_RING/FYVE/PHD"/>
</dbReference>
<dbReference type="Pfam" id="PF00443">
    <property type="entry name" value="UCH"/>
    <property type="match status" value="1"/>
</dbReference>
<dbReference type="PROSITE" id="PS50235">
    <property type="entry name" value="USP_3"/>
    <property type="match status" value="1"/>
</dbReference>
<dbReference type="InParanoid" id="A0A7M7PPH2"/>
<dbReference type="FunFam" id="3.90.70.10:FF:000429">
    <property type="entry name" value="Uncharacterized protein"/>
    <property type="match status" value="1"/>
</dbReference>
<evidence type="ECO:0000256" key="9">
    <source>
        <dbReference type="ARBA" id="ARBA00022737"/>
    </source>
</evidence>
<dbReference type="InterPro" id="IPR006615">
    <property type="entry name" value="Pept_C19_DUSP"/>
</dbReference>
<dbReference type="InterPro" id="IPR001607">
    <property type="entry name" value="Znf_UBP"/>
</dbReference>
<feature type="compositionally biased region" description="Polar residues" evidence="17">
    <location>
        <begin position="329"/>
        <end position="346"/>
    </location>
</feature>
<keyword evidence="14" id="KW-0206">Cytoskeleton</keyword>
<dbReference type="GO" id="GO:0048471">
    <property type="term" value="C:perinuclear region of cytoplasm"/>
    <property type="evidence" value="ECO:0007669"/>
    <property type="project" value="UniProtKB-SubCell"/>
</dbReference>
<keyword evidence="16" id="KW-0788">Thiol protease</keyword>
<dbReference type="SUPFAM" id="SSF54001">
    <property type="entry name" value="Cysteine proteinases"/>
    <property type="match status" value="1"/>
</dbReference>
<organism evidence="21 22">
    <name type="scientific">Strongylocentrotus purpuratus</name>
    <name type="common">Purple sea urchin</name>
    <dbReference type="NCBI Taxonomy" id="7668"/>
    <lineage>
        <taxon>Eukaryota</taxon>
        <taxon>Metazoa</taxon>
        <taxon>Echinodermata</taxon>
        <taxon>Eleutherozoa</taxon>
        <taxon>Echinozoa</taxon>
        <taxon>Echinoidea</taxon>
        <taxon>Euechinoidea</taxon>
        <taxon>Echinacea</taxon>
        <taxon>Camarodonta</taxon>
        <taxon>Echinidea</taxon>
        <taxon>Strongylocentrotidae</taxon>
        <taxon>Strongylocentrotus</taxon>
    </lineage>
</organism>
<dbReference type="EnsemblMetazoa" id="XM_030997869">
    <property type="protein sequence ID" value="XP_030853729"/>
    <property type="gene ID" value="LOC587567"/>
</dbReference>
<keyword evidence="5" id="KW-0963">Cytoplasm</keyword>
<keyword evidence="13" id="KW-0862">Zinc</keyword>
<reference evidence="22" key="1">
    <citation type="submission" date="2015-02" db="EMBL/GenBank/DDBJ databases">
        <title>Genome sequencing for Strongylocentrotus purpuratus.</title>
        <authorList>
            <person name="Murali S."/>
            <person name="Liu Y."/>
            <person name="Vee V."/>
            <person name="English A."/>
            <person name="Wang M."/>
            <person name="Skinner E."/>
            <person name="Han Y."/>
            <person name="Muzny D.M."/>
            <person name="Worley K.C."/>
            <person name="Gibbs R.A."/>
        </authorList>
    </citation>
    <scope>NUCLEOTIDE SEQUENCE</scope>
</reference>
<dbReference type="PANTHER" id="PTHR21646:SF86">
    <property type="entry name" value="UBIQUITIN CARBOXYL-TERMINAL HYDROLASE"/>
    <property type="match status" value="1"/>
</dbReference>
<comment type="similarity">
    <text evidence="4">Belongs to the peptidase C19 family. USP20/USP33 subfamily.</text>
</comment>
<dbReference type="SUPFAM" id="SSF143791">
    <property type="entry name" value="DUSP-like"/>
    <property type="match status" value="2"/>
</dbReference>
<feature type="compositionally biased region" description="Acidic residues" evidence="17">
    <location>
        <begin position="294"/>
        <end position="303"/>
    </location>
</feature>
<dbReference type="InterPro" id="IPR050185">
    <property type="entry name" value="Ub_carboxyl-term_hydrolase"/>
</dbReference>
<dbReference type="FunFam" id="3.30.2230.10:FF:000001">
    <property type="entry name" value="Ubiquitinyl hydrolase 1"/>
    <property type="match status" value="1"/>
</dbReference>
<dbReference type="Gene3D" id="3.30.2230.10">
    <property type="entry name" value="DUSP-like"/>
    <property type="match status" value="2"/>
</dbReference>
<dbReference type="GO" id="GO:0006508">
    <property type="term" value="P:proteolysis"/>
    <property type="evidence" value="ECO:0007669"/>
    <property type="project" value="UniProtKB-KW"/>
</dbReference>
<evidence type="ECO:0000256" key="3">
    <source>
        <dbReference type="ARBA" id="ARBA00004556"/>
    </source>
</evidence>
<feature type="compositionally biased region" description="Basic and acidic residues" evidence="17">
    <location>
        <begin position="438"/>
        <end position="447"/>
    </location>
</feature>
<feature type="region of interest" description="Disordered" evidence="17">
    <location>
        <begin position="125"/>
        <end position="147"/>
    </location>
</feature>
<dbReference type="Pfam" id="PF06337">
    <property type="entry name" value="DUSP"/>
    <property type="match status" value="2"/>
</dbReference>
<keyword evidence="22" id="KW-1185">Reference proteome</keyword>
<dbReference type="CDD" id="cd02674">
    <property type="entry name" value="Peptidase_C19R"/>
    <property type="match status" value="1"/>
</dbReference>
<dbReference type="InterPro" id="IPR018200">
    <property type="entry name" value="USP_CS"/>
</dbReference>
<evidence type="ECO:0000256" key="4">
    <source>
        <dbReference type="ARBA" id="ARBA00008269"/>
    </source>
</evidence>
<keyword evidence="7 16" id="KW-0645">Protease</keyword>
<comment type="catalytic activity">
    <reaction evidence="1 16">
        <text>Thiol-dependent hydrolysis of ester, thioester, amide, peptide and isopeptide bonds formed by the C-terminal Gly of ubiquitin (a 76-residue protein attached to proteins as an intracellular targeting signal).</text>
        <dbReference type="EC" id="3.4.19.12"/>
    </reaction>
</comment>
<dbReference type="KEGG" id="spu:587567"/>
<evidence type="ECO:0000259" key="20">
    <source>
        <dbReference type="PROSITE" id="PS51283"/>
    </source>
</evidence>
<accession>A0A7M7PPH2</accession>
<evidence type="ECO:0000256" key="10">
    <source>
        <dbReference type="ARBA" id="ARBA00022771"/>
    </source>
</evidence>
<dbReference type="GO" id="GO:0005813">
    <property type="term" value="C:centrosome"/>
    <property type="evidence" value="ECO:0007669"/>
    <property type="project" value="UniProtKB-SubCell"/>
</dbReference>
<keyword evidence="8" id="KW-0479">Metal-binding</keyword>
<dbReference type="SMART" id="SM00290">
    <property type="entry name" value="ZnF_UBP"/>
    <property type="match status" value="1"/>
</dbReference>
<evidence type="ECO:0000313" key="21">
    <source>
        <dbReference type="EnsemblMetazoa" id="XP_030853729"/>
    </source>
</evidence>
<proteinExistence type="inferred from homology"/>
<feature type="domain" description="USP" evidence="18">
    <location>
        <begin position="185"/>
        <end position="712"/>
    </location>
</feature>
<dbReference type="Pfam" id="PF02148">
    <property type="entry name" value="zf-UBP"/>
    <property type="match status" value="1"/>
</dbReference>
<dbReference type="GO" id="GO:0004843">
    <property type="term" value="F:cysteine-type deubiquitinase activity"/>
    <property type="evidence" value="ECO:0007669"/>
    <property type="project" value="UniProtKB-UniRule"/>
</dbReference>
<dbReference type="OMA" id="IDQDDEC"/>
<keyword evidence="10 15" id="KW-0863">Zinc-finger</keyword>
<dbReference type="AlphaFoldDB" id="A0A7M7PPH2"/>
<dbReference type="GeneID" id="587567"/>
<feature type="region of interest" description="Disordered" evidence="17">
    <location>
        <begin position="287"/>
        <end position="472"/>
    </location>
</feature>
<evidence type="ECO:0000259" key="18">
    <source>
        <dbReference type="PROSITE" id="PS50235"/>
    </source>
</evidence>
<dbReference type="InterPro" id="IPR001394">
    <property type="entry name" value="Peptidase_C19_UCH"/>
</dbReference>
<sequence>MGKPGKQCPHSTTVERFLQEHFLSFKQGHCQECDAKGSSLWLCLEVGCRYVGCGESVSDHSSEHSESANHKLTINLLSQRTWCNVCDCEVFPDVIIKTKASMVADHPPPGGRRQISIQGGQERITHPHQQHHHHGNSEEEEMEHSGAAAAPEYYPQIPSFRTVNTPVTQALDEIARDETKPRGLTGLRNLGNTCYLNAGIQALSNCPAFAHFFLECNGFVKTEKKPYLAASYQRLMEDIWGRRRPSYLTPSSLVNSVKAVFPMFKGFTQQDSQEFLRCIMDRLHEELKEPVYPEPEDDDDTDGDTVKDNPEKDQQQTATRRRNRAPSPSLDTSSYHRTRSNDSLSITEEMETTGSLPPDNDHYNASQSQEDAADERTSLQHHGASSAGGEEPRGHGVDKNHPHRKRTTDSFSETEPLHPNPVPRVTSRTRTTSSSSTKYDREVYDSEKDIDEMASGDQGMNNSREHAKKKKQPLRYRSIISDVFDGKILSSVQCLTCENISCQKETFQDLSLPIPGKEDLARIQGMLNKSTVSCADTRKTGWMTWLYSYWHLPVSWFWGPNVTLDNCLAAFFSADELKGDNMYSCEKCKKLRNGVKFVHVLELPEVLCIHLKRFRHESFTSYCSKLNNYVSFPLDSLDMTPYLSKDCKNKCATYDLSAVICHHGTAGGGHYTSYAVNWLNGQWYEYDDIYVTEVSTMQVANCEAYVLFYKKTSEEANKERQRVIDLFEQEEPSFLHFYVSLQWLNKLNNFAEPGPITNHDFLCKHGGVQPRKASYVEKLVLKIPQPVWDHLYQTFGGGPAVNRLSPCSVCQAEMELLERRRKEEMETFITMNEEFQQDESTNSSVYCISLAWFKQWEAFVKAKQAEPPGLIDNKLIAVTKGGYTTLKQGADSGQISEAMWEYLHGIYDGGPEVVLRPNPAPSVEGRGEEGAPTGSNSPREETS</sequence>
<dbReference type="PROSITE" id="PS51283">
    <property type="entry name" value="DUSP"/>
    <property type="match status" value="2"/>
</dbReference>
<dbReference type="PROSITE" id="PS00972">
    <property type="entry name" value="USP_1"/>
    <property type="match status" value="1"/>
</dbReference>
<evidence type="ECO:0000256" key="14">
    <source>
        <dbReference type="ARBA" id="ARBA00023212"/>
    </source>
</evidence>
<feature type="domain" description="DUSP" evidence="20">
    <location>
        <begin position="714"/>
        <end position="806"/>
    </location>
</feature>
<keyword evidence="12 16" id="KW-0378">Hydrolase</keyword>
<dbReference type="RefSeq" id="XP_030853729.1">
    <property type="nucleotide sequence ID" value="XM_030997869.1"/>
</dbReference>
<evidence type="ECO:0000256" key="7">
    <source>
        <dbReference type="ARBA" id="ARBA00022670"/>
    </source>
</evidence>
<dbReference type="GO" id="GO:0008270">
    <property type="term" value="F:zinc ion binding"/>
    <property type="evidence" value="ECO:0007669"/>
    <property type="project" value="UniProtKB-KW"/>
</dbReference>
<reference evidence="21" key="2">
    <citation type="submission" date="2021-01" db="UniProtKB">
        <authorList>
            <consortium name="EnsemblMetazoa"/>
        </authorList>
    </citation>
    <scope>IDENTIFICATION</scope>
</reference>
<feature type="compositionally biased region" description="Basic and acidic residues" evidence="17">
    <location>
        <begin position="304"/>
        <end position="314"/>
    </location>
</feature>
<keyword evidence="9" id="KW-0677">Repeat</keyword>
<evidence type="ECO:0000256" key="8">
    <source>
        <dbReference type="ARBA" id="ARBA00022723"/>
    </source>
</evidence>
<feature type="region of interest" description="Disordered" evidence="17">
    <location>
        <begin position="913"/>
        <end position="943"/>
    </location>
</feature>
<dbReference type="OrthoDB" id="73004at2759"/>
<evidence type="ECO:0000256" key="16">
    <source>
        <dbReference type="RuleBase" id="RU366025"/>
    </source>
</evidence>
<dbReference type="PANTHER" id="PTHR21646">
    <property type="entry name" value="UBIQUITIN CARBOXYL-TERMINAL HYDROLASE"/>
    <property type="match status" value="1"/>
</dbReference>
<dbReference type="InterPro" id="IPR035927">
    <property type="entry name" value="DUSP-like_sf"/>
</dbReference>
<evidence type="ECO:0000256" key="2">
    <source>
        <dbReference type="ARBA" id="ARBA00004300"/>
    </source>
</evidence>
<evidence type="ECO:0000256" key="12">
    <source>
        <dbReference type="ARBA" id="ARBA00022801"/>
    </source>
</evidence>
<feature type="compositionally biased region" description="Basic and acidic residues" evidence="17">
    <location>
        <begin position="390"/>
        <end position="400"/>
    </location>
</feature>
<evidence type="ECO:0000313" key="22">
    <source>
        <dbReference type="Proteomes" id="UP000007110"/>
    </source>
</evidence>
<dbReference type="FunCoup" id="A0A7M7PPH2">
    <property type="interactions" value="919"/>
</dbReference>
<feature type="domain" description="UBP-type" evidence="19">
    <location>
        <begin position="6"/>
        <end position="109"/>
    </location>
</feature>
<dbReference type="GO" id="GO:0008277">
    <property type="term" value="P:regulation of G protein-coupled receptor signaling pathway"/>
    <property type="evidence" value="ECO:0000318"/>
    <property type="project" value="GO_Central"/>
</dbReference>
<dbReference type="GO" id="GO:0016579">
    <property type="term" value="P:protein deubiquitination"/>
    <property type="evidence" value="ECO:0007669"/>
    <property type="project" value="InterPro"/>
</dbReference>
<keyword evidence="6" id="KW-0254">Endocytosis</keyword>
<dbReference type="InterPro" id="IPR028889">
    <property type="entry name" value="USP"/>
</dbReference>
<dbReference type="Gene3D" id="3.30.40.10">
    <property type="entry name" value="Zinc/RING finger domain, C3HC4 (zinc finger)"/>
    <property type="match status" value="1"/>
</dbReference>
<dbReference type="SMART" id="SM00695">
    <property type="entry name" value="DUSP"/>
    <property type="match status" value="2"/>
</dbReference>